<gene>
    <name evidence="8" type="primary">hrpB</name>
    <name evidence="8" type="ORF">VMF7928_01599</name>
</gene>
<dbReference type="RefSeq" id="WP_237360948.1">
    <property type="nucleotide sequence ID" value="NZ_CAKLDM010000002.1"/>
</dbReference>
<dbReference type="SMART" id="SM00847">
    <property type="entry name" value="HA2"/>
    <property type="match status" value="1"/>
</dbReference>
<evidence type="ECO:0000313" key="8">
    <source>
        <dbReference type="EMBL" id="CAH0538712.1"/>
    </source>
</evidence>
<keyword evidence="3 8" id="KW-0347">Helicase</keyword>
<sequence length="821" mass="90698">MSQLPIESVIPELLSAISDANQVILKAAPGAGKSTHFPFTLVQQNKIDGKIVMLEPRRLAARSIAHFLADKLNEEVGERIGYRVRGDSRVSDKTKLEIVTEGVLTRMLQSDPTLEGVGMLIFDEYHERSIHADTALALSLDIQQELRDDLKIVVMSATLDDVALQALLPSARYISSQGRAFPVDVQYRAPKANENLVNLLTGQIKHAIDVESGSILVFLPGIGLIKALLERLDNLPEGVEVRPLYGQLSLSEQQKAIAPVTNGGRKIVLATNVAETSLTIEGIRVVIDSGLERAATFDLKTGVTKLEQVKIAQSSAKQRAGRAGRTEPGTCIRLYSESQLLQQPAVPRAEVLRSDLSNLAMELAQWGVTDLSTLKWLDTPPNSALNQARALLISLNLIDENYQLTSLGQQAYSLGVEPRLAAMLVKSKSYSNALLQSALLAAAIVEEPPKNTNDVMYALHLYETGRDKRFSSSVTKRASQLAQRLGERFVKSGIDQSQVAIALSLAFPDRIAQKRAGRLGSFILSSGHGATVNEDSPLAAKDYLVVVDLMRSSSESSQIFLAAELDISQLLNNFPDIASRSEVMELSTAKGKLVAEEHLSVGKVVVRRKELKQPSQEQSLNALLNYVRQQGLSVLNWSEEAVQLLQRIRCAAEWLPEQEWPLMEDAHLLDELHLWLEPYLTGVTSLQQLKAVSLEQALLARLGWPLNQHINEWVPARYTLPTGNSKKIRYQQGSEPILSVRMQEMFGEQQSPTIAQGRKTLVLELLSPAQRPLQVTQDLAGFWSGAYKDVQKEMKGRYPKHIWPDNPAQHVATTKTKRQLK</sequence>
<reference evidence="8" key="1">
    <citation type="submission" date="2021-11" db="EMBL/GenBank/DDBJ databases">
        <authorList>
            <person name="Rodrigo-Torres L."/>
            <person name="Arahal R. D."/>
            <person name="Lucena T."/>
        </authorList>
    </citation>
    <scope>NUCLEOTIDE SEQUENCE</scope>
    <source>
        <strain evidence="8">CECT 7928</strain>
    </source>
</reference>
<evidence type="ECO:0000256" key="5">
    <source>
        <dbReference type="SAM" id="MobiDB-lite"/>
    </source>
</evidence>
<dbReference type="InterPro" id="IPR011545">
    <property type="entry name" value="DEAD/DEAH_box_helicase_dom"/>
</dbReference>
<dbReference type="PANTHER" id="PTHR43519">
    <property type="entry name" value="ATP-DEPENDENT RNA HELICASE HRPB"/>
    <property type="match status" value="1"/>
</dbReference>
<dbReference type="NCBIfam" id="NF008662">
    <property type="entry name" value="PRK11664.1"/>
    <property type="match status" value="1"/>
</dbReference>
<dbReference type="Pfam" id="PF08482">
    <property type="entry name" value="HrpB_C"/>
    <property type="match status" value="1"/>
</dbReference>
<name>A0ABN8E5X7_9VIBR</name>
<evidence type="ECO:0000313" key="9">
    <source>
        <dbReference type="Proteomes" id="UP000838748"/>
    </source>
</evidence>
<comment type="caution">
    <text evidence="8">The sequence shown here is derived from an EMBL/GenBank/DDBJ whole genome shotgun (WGS) entry which is preliminary data.</text>
</comment>
<evidence type="ECO:0000256" key="1">
    <source>
        <dbReference type="ARBA" id="ARBA00022741"/>
    </source>
</evidence>
<dbReference type="PANTHER" id="PTHR43519:SF1">
    <property type="entry name" value="ATP-DEPENDENT RNA HELICASE HRPB"/>
    <property type="match status" value="1"/>
</dbReference>
<dbReference type="GO" id="GO:0016787">
    <property type="term" value="F:hydrolase activity"/>
    <property type="evidence" value="ECO:0007669"/>
    <property type="project" value="UniProtKB-KW"/>
</dbReference>
<feature type="domain" description="Helicase ATP-binding" evidence="6">
    <location>
        <begin position="14"/>
        <end position="177"/>
    </location>
</feature>
<evidence type="ECO:0000256" key="2">
    <source>
        <dbReference type="ARBA" id="ARBA00022801"/>
    </source>
</evidence>
<dbReference type="PIRSF" id="PIRSF005496">
    <property type="entry name" value="ATP_hel_hrpB"/>
    <property type="match status" value="1"/>
</dbReference>
<dbReference type="InterPro" id="IPR027417">
    <property type="entry name" value="P-loop_NTPase"/>
</dbReference>
<keyword evidence="9" id="KW-1185">Reference proteome</keyword>
<dbReference type="InterPro" id="IPR001650">
    <property type="entry name" value="Helicase_C-like"/>
</dbReference>
<keyword evidence="4" id="KW-0067">ATP-binding</keyword>
<feature type="domain" description="Helicase C-terminal" evidence="7">
    <location>
        <begin position="203"/>
        <end position="367"/>
    </location>
</feature>
<evidence type="ECO:0000259" key="6">
    <source>
        <dbReference type="PROSITE" id="PS51192"/>
    </source>
</evidence>
<dbReference type="SMART" id="SM00487">
    <property type="entry name" value="DEXDc"/>
    <property type="match status" value="1"/>
</dbReference>
<dbReference type="Proteomes" id="UP000838748">
    <property type="component" value="Unassembled WGS sequence"/>
</dbReference>
<dbReference type="InterPro" id="IPR013689">
    <property type="entry name" value="RNA_helicase_ATP-dep_HrpB_C"/>
</dbReference>
<evidence type="ECO:0000256" key="3">
    <source>
        <dbReference type="ARBA" id="ARBA00022806"/>
    </source>
</evidence>
<dbReference type="PROSITE" id="PS51192">
    <property type="entry name" value="HELICASE_ATP_BIND_1"/>
    <property type="match status" value="1"/>
</dbReference>
<dbReference type="Pfam" id="PF00270">
    <property type="entry name" value="DEAD"/>
    <property type="match status" value="1"/>
</dbReference>
<dbReference type="EC" id="3.6.4.13" evidence="8"/>
<dbReference type="InterPro" id="IPR007502">
    <property type="entry name" value="Helicase-assoc_dom"/>
</dbReference>
<dbReference type="InterPro" id="IPR010225">
    <property type="entry name" value="HrpB"/>
</dbReference>
<feature type="region of interest" description="Disordered" evidence="5">
    <location>
        <begin position="798"/>
        <end position="821"/>
    </location>
</feature>
<proteinExistence type="predicted"/>
<dbReference type="InterPro" id="IPR014001">
    <property type="entry name" value="Helicase_ATP-bd"/>
</dbReference>
<dbReference type="CDD" id="cd18791">
    <property type="entry name" value="SF2_C_RHA"/>
    <property type="match status" value="1"/>
</dbReference>
<accession>A0ABN8E5X7</accession>
<organism evidence="8 9">
    <name type="scientific">Vibrio marisflavi CECT 7928</name>
    <dbReference type="NCBI Taxonomy" id="634439"/>
    <lineage>
        <taxon>Bacteria</taxon>
        <taxon>Pseudomonadati</taxon>
        <taxon>Pseudomonadota</taxon>
        <taxon>Gammaproteobacteria</taxon>
        <taxon>Vibrionales</taxon>
        <taxon>Vibrionaceae</taxon>
        <taxon>Vibrio</taxon>
    </lineage>
</organism>
<dbReference type="EMBL" id="CAKLDM010000002">
    <property type="protein sequence ID" value="CAH0538712.1"/>
    <property type="molecule type" value="Genomic_DNA"/>
</dbReference>
<dbReference type="CDD" id="cd17990">
    <property type="entry name" value="DEXHc_HrpB"/>
    <property type="match status" value="1"/>
</dbReference>
<dbReference type="Gene3D" id="1.20.120.1080">
    <property type="match status" value="1"/>
</dbReference>
<dbReference type="SUPFAM" id="SSF52540">
    <property type="entry name" value="P-loop containing nucleoside triphosphate hydrolases"/>
    <property type="match status" value="1"/>
</dbReference>
<dbReference type="PROSITE" id="PS51194">
    <property type="entry name" value="HELICASE_CTER"/>
    <property type="match status" value="1"/>
</dbReference>
<keyword evidence="2 8" id="KW-0378">Hydrolase</keyword>
<evidence type="ECO:0000259" key="7">
    <source>
        <dbReference type="PROSITE" id="PS51194"/>
    </source>
</evidence>
<keyword evidence="1" id="KW-0547">Nucleotide-binding</keyword>
<dbReference type="GO" id="GO:0003724">
    <property type="term" value="F:RNA helicase activity"/>
    <property type="evidence" value="ECO:0007669"/>
    <property type="project" value="UniProtKB-EC"/>
</dbReference>
<dbReference type="SMART" id="SM00490">
    <property type="entry name" value="HELICc"/>
    <property type="match status" value="1"/>
</dbReference>
<dbReference type="InterPro" id="IPR049614">
    <property type="entry name" value="HrpB_DEXH"/>
</dbReference>
<evidence type="ECO:0000256" key="4">
    <source>
        <dbReference type="ARBA" id="ARBA00022840"/>
    </source>
</evidence>
<dbReference type="NCBIfam" id="TIGR01970">
    <property type="entry name" value="DEAH_box_HrpB"/>
    <property type="match status" value="1"/>
</dbReference>
<dbReference type="Pfam" id="PF00271">
    <property type="entry name" value="Helicase_C"/>
    <property type="match status" value="1"/>
</dbReference>
<protein>
    <submittedName>
        <fullName evidence="8">ATP-dependent RNA helicase HrpB</fullName>
        <ecNumber evidence="8">3.6.4.13</ecNumber>
    </submittedName>
</protein>
<dbReference type="Gene3D" id="3.40.50.300">
    <property type="entry name" value="P-loop containing nucleotide triphosphate hydrolases"/>
    <property type="match status" value="2"/>
</dbReference>